<keyword evidence="13" id="KW-1185">Reference proteome</keyword>
<dbReference type="PROSITE" id="PS50059">
    <property type="entry name" value="FKBP_PPIASE"/>
    <property type="match status" value="1"/>
</dbReference>
<comment type="catalytic activity">
    <reaction evidence="1 9 10">
        <text>[protein]-peptidylproline (omega=180) = [protein]-peptidylproline (omega=0)</text>
        <dbReference type="Rhea" id="RHEA:16237"/>
        <dbReference type="Rhea" id="RHEA-COMP:10747"/>
        <dbReference type="Rhea" id="RHEA-COMP:10748"/>
        <dbReference type="ChEBI" id="CHEBI:83833"/>
        <dbReference type="ChEBI" id="CHEBI:83834"/>
        <dbReference type="EC" id="5.2.1.8"/>
    </reaction>
</comment>
<accession>A0A2T4IJU6</accession>
<dbReference type="GO" id="GO:0005737">
    <property type="term" value="C:cytoplasm"/>
    <property type="evidence" value="ECO:0007669"/>
    <property type="project" value="UniProtKB-SubCell"/>
</dbReference>
<evidence type="ECO:0000256" key="7">
    <source>
        <dbReference type="ARBA" id="ARBA00023235"/>
    </source>
</evidence>
<name>A0A2T4IJU6_9RHOO</name>
<dbReference type="SUPFAM" id="SSF54534">
    <property type="entry name" value="FKBP-like"/>
    <property type="match status" value="1"/>
</dbReference>
<dbReference type="AlphaFoldDB" id="A0A2T4IJU6"/>
<dbReference type="GO" id="GO:0042026">
    <property type="term" value="P:protein refolding"/>
    <property type="evidence" value="ECO:0007669"/>
    <property type="project" value="UniProtKB-ARBA"/>
</dbReference>
<organism evidence="12 13">
    <name type="scientific">Pseudothauera lacus</name>
    <dbReference type="NCBI Taxonomy" id="2136175"/>
    <lineage>
        <taxon>Bacteria</taxon>
        <taxon>Pseudomonadati</taxon>
        <taxon>Pseudomonadota</taxon>
        <taxon>Betaproteobacteria</taxon>
        <taxon>Rhodocyclales</taxon>
        <taxon>Zoogloeaceae</taxon>
        <taxon>Pseudothauera</taxon>
    </lineage>
</organism>
<comment type="caution">
    <text evidence="12">The sequence shown here is derived from an EMBL/GenBank/DDBJ whole genome shotgun (WGS) entry which is preliminary data.</text>
</comment>
<dbReference type="PANTHER" id="PTHR47861:SF3">
    <property type="entry name" value="FKBP-TYPE PEPTIDYL-PROLYL CIS-TRANS ISOMERASE SLYD"/>
    <property type="match status" value="1"/>
</dbReference>
<evidence type="ECO:0000256" key="9">
    <source>
        <dbReference type="PROSITE-ProRule" id="PRU00277"/>
    </source>
</evidence>
<dbReference type="EC" id="5.2.1.8" evidence="10"/>
<dbReference type="RefSeq" id="WP_107491811.1">
    <property type="nucleotide sequence ID" value="NZ_PZKC01000001.1"/>
</dbReference>
<evidence type="ECO:0000256" key="6">
    <source>
        <dbReference type="ARBA" id="ARBA00023186"/>
    </source>
</evidence>
<keyword evidence="6" id="KW-0143">Chaperone</keyword>
<evidence type="ECO:0000256" key="8">
    <source>
        <dbReference type="ARBA" id="ARBA00037071"/>
    </source>
</evidence>
<evidence type="ECO:0000256" key="3">
    <source>
        <dbReference type="ARBA" id="ARBA00006577"/>
    </source>
</evidence>
<dbReference type="GO" id="GO:0003755">
    <property type="term" value="F:peptidyl-prolyl cis-trans isomerase activity"/>
    <property type="evidence" value="ECO:0007669"/>
    <property type="project" value="UniProtKB-UniRule"/>
</dbReference>
<keyword evidence="5 9" id="KW-0697">Rotamase</keyword>
<evidence type="ECO:0000256" key="2">
    <source>
        <dbReference type="ARBA" id="ARBA00004496"/>
    </source>
</evidence>
<dbReference type="Proteomes" id="UP000241193">
    <property type="component" value="Unassembled WGS sequence"/>
</dbReference>
<dbReference type="InterPro" id="IPR001179">
    <property type="entry name" value="PPIase_FKBP_dom"/>
</dbReference>
<dbReference type="Pfam" id="PF00254">
    <property type="entry name" value="FKBP_C"/>
    <property type="match status" value="1"/>
</dbReference>
<evidence type="ECO:0000256" key="10">
    <source>
        <dbReference type="RuleBase" id="RU003915"/>
    </source>
</evidence>
<evidence type="ECO:0000256" key="5">
    <source>
        <dbReference type="ARBA" id="ARBA00023110"/>
    </source>
</evidence>
<reference evidence="12 13" key="2">
    <citation type="submission" date="2018-04" db="EMBL/GenBank/DDBJ databases">
        <title>Thauera lacus sp. nov., isolated from an saline lake in Inner Mongolia, China.</title>
        <authorList>
            <person name="Liang Q.-Y."/>
        </authorList>
    </citation>
    <scope>NUCLEOTIDE SEQUENCE [LARGE SCALE GENOMIC DNA]</scope>
    <source>
        <strain evidence="12 13">D20</strain>
    </source>
</reference>
<gene>
    <name evidence="12" type="ORF">C8261_01140</name>
</gene>
<comment type="function">
    <text evidence="8">Also involved in hydrogenase metallocenter assembly, probably by participating in the nickel insertion step. This function in hydrogenase biosynthesis requires chaperone activity and the presence of the metal-binding domain, but not PPIase activity.</text>
</comment>
<dbReference type="PANTHER" id="PTHR47861">
    <property type="entry name" value="FKBP-TYPE PEPTIDYL-PROLYL CIS-TRANS ISOMERASE SLYD"/>
    <property type="match status" value="1"/>
</dbReference>
<protein>
    <recommendedName>
        <fullName evidence="10">Peptidyl-prolyl cis-trans isomerase</fullName>
        <ecNumber evidence="10">5.2.1.8</ecNumber>
    </recommendedName>
</protein>
<comment type="similarity">
    <text evidence="3 10">Belongs to the FKBP-type PPIase family.</text>
</comment>
<dbReference type="OrthoDB" id="9808891at2"/>
<dbReference type="Gene3D" id="3.10.50.40">
    <property type="match status" value="1"/>
</dbReference>
<feature type="domain" description="PPIase FKBP-type" evidence="11">
    <location>
        <begin position="8"/>
        <end position="101"/>
    </location>
</feature>
<evidence type="ECO:0000256" key="1">
    <source>
        <dbReference type="ARBA" id="ARBA00000971"/>
    </source>
</evidence>
<evidence type="ECO:0000313" key="13">
    <source>
        <dbReference type="Proteomes" id="UP000241193"/>
    </source>
</evidence>
<comment type="subcellular location">
    <subcellularLocation>
        <location evidence="2">Cytoplasm</location>
    </subcellularLocation>
</comment>
<dbReference type="InterPro" id="IPR046357">
    <property type="entry name" value="PPIase_dom_sf"/>
</dbReference>
<reference evidence="12 13" key="1">
    <citation type="submission" date="2018-03" db="EMBL/GenBank/DDBJ databases">
        <authorList>
            <person name="Keele B.F."/>
        </authorList>
    </citation>
    <scope>NUCLEOTIDE SEQUENCE [LARGE SCALE GENOMIC DNA]</scope>
    <source>
        <strain evidence="12 13">D20</strain>
    </source>
</reference>
<evidence type="ECO:0000313" key="12">
    <source>
        <dbReference type="EMBL" id="PTD98051.1"/>
    </source>
</evidence>
<dbReference type="EMBL" id="PZKC01000001">
    <property type="protein sequence ID" value="PTD98051.1"/>
    <property type="molecule type" value="Genomic_DNA"/>
</dbReference>
<keyword evidence="4" id="KW-0963">Cytoplasm</keyword>
<sequence length="161" mass="17614">MQAQIAKNTVVTLNYTVRDPDGNMIDDGAHPLVYLHGGYDGIFPVLEEVLQGKPVGEQFQVKLQPEDAFGPYEEELVLIEDAALFPDNIEIGMSFERVTDDGEEEMLYRITDIADGKVVVDGNHPLAGMALVFDITVAEVRPASAEEIAHGHVHGEGGHHH</sequence>
<proteinExistence type="inferred from homology"/>
<evidence type="ECO:0000259" key="11">
    <source>
        <dbReference type="PROSITE" id="PS50059"/>
    </source>
</evidence>
<keyword evidence="7 9" id="KW-0413">Isomerase</keyword>
<evidence type="ECO:0000256" key="4">
    <source>
        <dbReference type="ARBA" id="ARBA00022490"/>
    </source>
</evidence>